<gene>
    <name evidence="1" type="ORF">SAMN05192568_101821</name>
</gene>
<name>A0A1I4MTI3_9HYPH</name>
<dbReference type="OrthoDB" id="8000586at2"/>
<evidence type="ECO:0000313" key="2">
    <source>
        <dbReference type="Proteomes" id="UP000199048"/>
    </source>
</evidence>
<sequence>MPDLHWEKGPVHCTDLVDASGKVFGYVGPCSTGMRGYVIQSGSEWPPRPAAFTNHADAEAACSWVEAEVAKRSFRPIRVTEGPPDT</sequence>
<organism evidence="1 2">
    <name type="scientific">Methylobacterium pseudosasicola</name>
    <dbReference type="NCBI Taxonomy" id="582667"/>
    <lineage>
        <taxon>Bacteria</taxon>
        <taxon>Pseudomonadati</taxon>
        <taxon>Pseudomonadota</taxon>
        <taxon>Alphaproteobacteria</taxon>
        <taxon>Hyphomicrobiales</taxon>
        <taxon>Methylobacteriaceae</taxon>
        <taxon>Methylobacterium</taxon>
    </lineage>
</organism>
<proteinExistence type="predicted"/>
<evidence type="ECO:0000313" key="1">
    <source>
        <dbReference type="EMBL" id="SFM06387.1"/>
    </source>
</evidence>
<reference evidence="2" key="1">
    <citation type="submission" date="2016-10" db="EMBL/GenBank/DDBJ databases">
        <authorList>
            <person name="Varghese N."/>
            <person name="Submissions S."/>
        </authorList>
    </citation>
    <scope>NUCLEOTIDE SEQUENCE [LARGE SCALE GENOMIC DNA]</scope>
    <source>
        <strain evidence="2">BL36</strain>
    </source>
</reference>
<keyword evidence="2" id="KW-1185">Reference proteome</keyword>
<protein>
    <submittedName>
        <fullName evidence="1">Uncharacterized protein</fullName>
    </submittedName>
</protein>
<accession>A0A1I4MTI3</accession>
<dbReference type="EMBL" id="FOTK01000018">
    <property type="protein sequence ID" value="SFM06387.1"/>
    <property type="molecule type" value="Genomic_DNA"/>
</dbReference>
<dbReference type="Proteomes" id="UP000199048">
    <property type="component" value="Unassembled WGS sequence"/>
</dbReference>
<dbReference type="AlphaFoldDB" id="A0A1I4MTI3"/>